<feature type="compositionally biased region" description="Polar residues" evidence="8">
    <location>
        <begin position="267"/>
        <end position="280"/>
    </location>
</feature>
<dbReference type="PANTHER" id="PTHR14155">
    <property type="entry name" value="RING FINGER DOMAIN-CONTAINING"/>
    <property type="match status" value="1"/>
</dbReference>
<dbReference type="PROSITE" id="PS50089">
    <property type="entry name" value="ZF_RING_2"/>
    <property type="match status" value="1"/>
</dbReference>
<evidence type="ECO:0000256" key="9">
    <source>
        <dbReference type="SAM" id="Phobius"/>
    </source>
</evidence>
<dbReference type="Proteomes" id="UP000636709">
    <property type="component" value="Unassembled WGS sequence"/>
</dbReference>
<organism evidence="11 12">
    <name type="scientific">Digitaria exilis</name>
    <dbReference type="NCBI Taxonomy" id="1010633"/>
    <lineage>
        <taxon>Eukaryota</taxon>
        <taxon>Viridiplantae</taxon>
        <taxon>Streptophyta</taxon>
        <taxon>Embryophyta</taxon>
        <taxon>Tracheophyta</taxon>
        <taxon>Spermatophyta</taxon>
        <taxon>Magnoliopsida</taxon>
        <taxon>Liliopsida</taxon>
        <taxon>Poales</taxon>
        <taxon>Poaceae</taxon>
        <taxon>PACMAD clade</taxon>
        <taxon>Panicoideae</taxon>
        <taxon>Panicodae</taxon>
        <taxon>Paniceae</taxon>
        <taxon>Anthephorinae</taxon>
        <taxon>Digitaria</taxon>
    </lineage>
</organism>
<dbReference type="AlphaFoldDB" id="A0A835FHG2"/>
<keyword evidence="3" id="KW-0479">Metal-binding</keyword>
<feature type="compositionally biased region" description="Low complexity" evidence="8">
    <location>
        <begin position="41"/>
        <end position="57"/>
    </location>
</feature>
<dbReference type="InterPro" id="IPR013083">
    <property type="entry name" value="Znf_RING/FYVE/PHD"/>
</dbReference>
<feature type="region of interest" description="Disordered" evidence="8">
    <location>
        <begin position="258"/>
        <end position="284"/>
    </location>
</feature>
<dbReference type="EMBL" id="JACEFO010000844">
    <property type="protein sequence ID" value="KAF8754842.1"/>
    <property type="molecule type" value="Genomic_DNA"/>
</dbReference>
<feature type="domain" description="RING-type" evidence="10">
    <location>
        <begin position="167"/>
        <end position="209"/>
    </location>
</feature>
<comment type="similarity">
    <text evidence="6">Belongs to the RING-type zinc finger family. ATL subfamily.</text>
</comment>
<dbReference type="GO" id="GO:0061630">
    <property type="term" value="F:ubiquitin protein ligase activity"/>
    <property type="evidence" value="ECO:0007669"/>
    <property type="project" value="UniProtKB-EC"/>
</dbReference>
<dbReference type="Pfam" id="PF13639">
    <property type="entry name" value="zf-RING_2"/>
    <property type="match status" value="1"/>
</dbReference>
<evidence type="ECO:0000256" key="1">
    <source>
        <dbReference type="ARBA" id="ARBA00000900"/>
    </source>
</evidence>
<sequence>MHAAHTYPLSCSAASSKPHVNHRALNDSLIGCQRHTRPSESAVLGSSAAASTAAMSSPPDHSGDGPGLPSTNSSNFTLLYIIIAVLLSVILYMAIRYSRSVMAEWRQLQAGGHAGPGPGLSVDDIAALPTFTYHARATSASASPSPSPIGGRRSRSKGRATPGAVECVVCLQELEDGDVVRVLPACRHFFHDRCIDAWLCAHSSCPVCRAHPEPERARLLEGFLTPPLPQLRRCGLSPERPTASSVLKDILARSPLRSGSKDMVVSKSPSPRIQFGSRSPSPTPPVYGGVCDRCSNSSPQGMSEIVVVPSKSPSPMRFSTSRQLSARSIGTLESVEVITPASPSPVLIREDGGGSLSKSKPPSPSPH</sequence>
<evidence type="ECO:0000256" key="6">
    <source>
        <dbReference type="ARBA" id="ARBA00024209"/>
    </source>
</evidence>
<gene>
    <name evidence="11" type="ORF">HU200_011379</name>
</gene>
<dbReference type="CDD" id="cd16461">
    <property type="entry name" value="RING-H2_EL5-like"/>
    <property type="match status" value="1"/>
</dbReference>
<accession>A0A835FHG2</accession>
<dbReference type="OrthoDB" id="8062037at2759"/>
<evidence type="ECO:0000313" key="12">
    <source>
        <dbReference type="Proteomes" id="UP000636709"/>
    </source>
</evidence>
<comment type="catalytic activity">
    <reaction evidence="1">
        <text>S-ubiquitinyl-[E2 ubiquitin-conjugating enzyme]-L-cysteine + [acceptor protein]-L-lysine = [E2 ubiquitin-conjugating enzyme]-L-cysteine + N(6)-ubiquitinyl-[acceptor protein]-L-lysine.</text>
        <dbReference type="EC" id="2.3.2.27"/>
    </reaction>
</comment>
<dbReference type="GO" id="GO:0008270">
    <property type="term" value="F:zinc ion binding"/>
    <property type="evidence" value="ECO:0007669"/>
    <property type="project" value="UniProtKB-KW"/>
</dbReference>
<dbReference type="InterPro" id="IPR053238">
    <property type="entry name" value="RING-H2_zinc_finger"/>
</dbReference>
<evidence type="ECO:0000313" key="11">
    <source>
        <dbReference type="EMBL" id="KAF8754842.1"/>
    </source>
</evidence>
<comment type="caution">
    <text evidence="11">The sequence shown here is derived from an EMBL/GenBank/DDBJ whole genome shotgun (WGS) entry which is preliminary data.</text>
</comment>
<dbReference type="SUPFAM" id="SSF57850">
    <property type="entry name" value="RING/U-box"/>
    <property type="match status" value="1"/>
</dbReference>
<evidence type="ECO:0000259" key="10">
    <source>
        <dbReference type="PROSITE" id="PS50089"/>
    </source>
</evidence>
<feature type="transmembrane region" description="Helical" evidence="9">
    <location>
        <begin position="76"/>
        <end position="95"/>
    </location>
</feature>
<evidence type="ECO:0000256" key="4">
    <source>
        <dbReference type="ARBA" id="ARBA00022771"/>
    </source>
</evidence>
<keyword evidence="9" id="KW-1133">Transmembrane helix</keyword>
<reference evidence="11" key="1">
    <citation type="submission" date="2020-07" db="EMBL/GenBank/DDBJ databases">
        <title>Genome sequence and genetic diversity analysis of an under-domesticated orphan crop, white fonio (Digitaria exilis).</title>
        <authorList>
            <person name="Bennetzen J.L."/>
            <person name="Chen S."/>
            <person name="Ma X."/>
            <person name="Wang X."/>
            <person name="Yssel A.E.J."/>
            <person name="Chaluvadi S.R."/>
            <person name="Johnson M."/>
            <person name="Gangashetty P."/>
            <person name="Hamidou F."/>
            <person name="Sanogo M.D."/>
            <person name="Zwaenepoel A."/>
            <person name="Wallace J."/>
            <person name="Van De Peer Y."/>
            <person name="Van Deynze A."/>
        </authorList>
    </citation>
    <scope>NUCLEOTIDE SEQUENCE</scope>
    <source>
        <tissue evidence="11">Leaves</tissue>
    </source>
</reference>
<evidence type="ECO:0000256" key="3">
    <source>
        <dbReference type="ARBA" id="ARBA00022723"/>
    </source>
</evidence>
<keyword evidence="5" id="KW-0862">Zinc</keyword>
<evidence type="ECO:0000256" key="5">
    <source>
        <dbReference type="ARBA" id="ARBA00022833"/>
    </source>
</evidence>
<keyword evidence="12" id="KW-1185">Reference proteome</keyword>
<evidence type="ECO:0000256" key="8">
    <source>
        <dbReference type="SAM" id="MobiDB-lite"/>
    </source>
</evidence>
<feature type="region of interest" description="Disordered" evidence="8">
    <location>
        <begin position="41"/>
        <end position="68"/>
    </location>
</feature>
<dbReference type="SMART" id="SM00184">
    <property type="entry name" value="RING"/>
    <property type="match status" value="1"/>
</dbReference>
<proteinExistence type="inferred from homology"/>
<feature type="region of interest" description="Disordered" evidence="8">
    <location>
        <begin position="137"/>
        <end position="159"/>
    </location>
</feature>
<keyword evidence="9" id="KW-0812">Transmembrane</keyword>
<dbReference type="InterPro" id="IPR001841">
    <property type="entry name" value="Znf_RING"/>
</dbReference>
<evidence type="ECO:0000256" key="2">
    <source>
        <dbReference type="ARBA" id="ARBA00012483"/>
    </source>
</evidence>
<keyword evidence="4 7" id="KW-0863">Zinc-finger</keyword>
<dbReference type="Gene3D" id="3.30.40.10">
    <property type="entry name" value="Zinc/RING finger domain, C3HC4 (zinc finger)"/>
    <property type="match status" value="1"/>
</dbReference>
<keyword evidence="9" id="KW-0472">Membrane</keyword>
<name>A0A835FHG2_9POAL</name>
<feature type="compositionally biased region" description="Low complexity" evidence="8">
    <location>
        <begin position="137"/>
        <end position="151"/>
    </location>
</feature>
<dbReference type="EC" id="2.3.2.27" evidence="2"/>
<dbReference type="PANTHER" id="PTHR14155:SF525">
    <property type="entry name" value="RING-TYPE DOMAIN-CONTAINING PROTEIN"/>
    <property type="match status" value="1"/>
</dbReference>
<evidence type="ECO:0000256" key="7">
    <source>
        <dbReference type="PROSITE-ProRule" id="PRU00175"/>
    </source>
</evidence>
<protein>
    <recommendedName>
        <fullName evidence="2">RING-type E3 ubiquitin transferase</fullName>
        <ecNumber evidence="2">2.3.2.27</ecNumber>
    </recommendedName>
</protein>
<feature type="region of interest" description="Disordered" evidence="8">
    <location>
        <begin position="339"/>
        <end position="367"/>
    </location>
</feature>